<dbReference type="InterPro" id="IPR000073">
    <property type="entry name" value="AB_hydrolase_1"/>
</dbReference>
<keyword evidence="2" id="KW-0378">Hydrolase</keyword>
<dbReference type="Proteomes" id="UP000052022">
    <property type="component" value="Unassembled WGS sequence"/>
</dbReference>
<dbReference type="RefSeq" id="WP_058288691.1">
    <property type="nucleotide sequence ID" value="NZ_CYSD01000012.1"/>
</dbReference>
<dbReference type="SUPFAM" id="SSF53474">
    <property type="entry name" value="alpha/beta-Hydrolases"/>
    <property type="match status" value="1"/>
</dbReference>
<organism evidence="2 3">
    <name type="scientific">Tritonibacter multivorans</name>
    <dbReference type="NCBI Taxonomy" id="928856"/>
    <lineage>
        <taxon>Bacteria</taxon>
        <taxon>Pseudomonadati</taxon>
        <taxon>Pseudomonadota</taxon>
        <taxon>Alphaproteobacteria</taxon>
        <taxon>Rhodobacterales</taxon>
        <taxon>Paracoccaceae</taxon>
        <taxon>Tritonibacter</taxon>
    </lineage>
</organism>
<evidence type="ECO:0000259" key="1">
    <source>
        <dbReference type="Pfam" id="PF12697"/>
    </source>
</evidence>
<dbReference type="GO" id="GO:0050357">
    <property type="term" value="F:tropinesterase activity"/>
    <property type="evidence" value="ECO:0007669"/>
    <property type="project" value="UniProtKB-EC"/>
</dbReference>
<dbReference type="PANTHER" id="PTHR43433:SF5">
    <property type="entry name" value="AB HYDROLASE-1 DOMAIN-CONTAINING PROTEIN"/>
    <property type="match status" value="1"/>
</dbReference>
<dbReference type="STRING" id="928856.SAMN04488049_103217"/>
<dbReference type="Pfam" id="PF12697">
    <property type="entry name" value="Abhydrolase_6"/>
    <property type="match status" value="1"/>
</dbReference>
<dbReference type="Gene3D" id="3.40.50.1820">
    <property type="entry name" value="alpha/beta hydrolase"/>
    <property type="match status" value="1"/>
</dbReference>
<evidence type="ECO:0000313" key="2">
    <source>
        <dbReference type="EMBL" id="CUH75802.1"/>
    </source>
</evidence>
<dbReference type="InterPro" id="IPR050471">
    <property type="entry name" value="AB_hydrolase"/>
</dbReference>
<dbReference type="PANTHER" id="PTHR43433">
    <property type="entry name" value="HYDROLASE, ALPHA/BETA FOLD FAMILY PROTEIN"/>
    <property type="match status" value="1"/>
</dbReference>
<gene>
    <name evidence="2" type="ORF">TRM7557_00565</name>
</gene>
<dbReference type="InterPro" id="IPR029058">
    <property type="entry name" value="AB_hydrolase_fold"/>
</dbReference>
<dbReference type="OrthoDB" id="9791366at2"/>
<dbReference type="EMBL" id="CYSD01000012">
    <property type="protein sequence ID" value="CUH75802.1"/>
    <property type="molecule type" value="Genomic_DNA"/>
</dbReference>
<accession>A0A0P1G1W3</accession>
<name>A0A0P1G1W3_9RHOB</name>
<dbReference type="EC" id="3.1.1.10" evidence="2"/>
<dbReference type="AlphaFoldDB" id="A0A0P1G1W3"/>
<reference evidence="2 3" key="1">
    <citation type="submission" date="2015-09" db="EMBL/GenBank/DDBJ databases">
        <authorList>
            <consortium name="Swine Surveillance"/>
        </authorList>
    </citation>
    <scope>NUCLEOTIDE SEQUENCE [LARGE SCALE GENOMIC DNA]</scope>
    <source>
        <strain evidence="2 3">CECT 7557</strain>
    </source>
</reference>
<sequence>MSTFQTADGLALYFDESGSPDGTPVICLPGLTRDGQDFRYLRPHLKDYRVICLDFRGRGRSQYADDIMTYSVLQEAQDVLALMDHLGLERAAIIGTSRGGLVAMTLAAVALDRLSAVILNDVGPEIAPEGMARIFDYLGRRPAAKTHAKAAASIELALGQDFPGLPRQRWLEDAQTFYDETDDGLALRYDPKLRDALLAQIAALADMPEPPSLWPGFEALGSLPCGTIRGAFSDVLSGETFAEMKARLPQMHMVELPDRGHVPYLDEAAALALIHTVLEDIE</sequence>
<keyword evidence="3" id="KW-1185">Reference proteome</keyword>
<protein>
    <submittedName>
        <fullName evidence="2">Tropinesterase</fullName>
        <ecNumber evidence="2">3.1.1.10</ecNumber>
    </submittedName>
</protein>
<evidence type="ECO:0000313" key="3">
    <source>
        <dbReference type="Proteomes" id="UP000052022"/>
    </source>
</evidence>
<feature type="domain" description="AB hydrolase-1" evidence="1">
    <location>
        <begin position="25"/>
        <end position="272"/>
    </location>
</feature>
<proteinExistence type="predicted"/>